<accession>A0ABU3ZNF0</accession>
<sequence length="332" mass="36934">MFQSISPKALQLIRQGQQFDPSYQGGLSNHLPMALAALSFSGATDFQLEAFYRHYIPRLEPIRQASSTAKSGTAILGNKQHFPYFLHAYRQQVEKEGIEQTVKNAIPQLLPGLATAAFHALIRLSYAVQVQDKAETAIALAYWSSEFQPLGDLEITHKYQGLEQAQMAFGHFKDYSFQPGNIVDRIDQLTRIPEYQAISAIPADLTFEAIAQTSIRLYLASGNFTLLHGVTGLQALHALMPLIGQKGLAVNYFWQSYIAALCVSRANSISMKVVQTSPLASNEQWKIWLGQTLSNKDDHVVKLAYSCAYLHQYFSLPEYPAAVNALLAHQVV</sequence>
<dbReference type="Proteomes" id="UP001186452">
    <property type="component" value="Unassembled WGS sequence"/>
</dbReference>
<name>A0ABU3ZNF0_9GAMM</name>
<reference evidence="2 3" key="1">
    <citation type="submission" date="2023-10" db="EMBL/GenBank/DDBJ databases">
        <title>Marine bacteria isolated from horseshoe crab.</title>
        <authorList>
            <person name="Cheng T.H."/>
        </authorList>
    </citation>
    <scope>NUCLEOTIDE SEQUENCE [LARGE SCALE GENOMIC DNA]</scope>
    <source>
        <strain evidence="2 3">HSC6</strain>
    </source>
</reference>
<protein>
    <submittedName>
        <fullName evidence="2">Questin oxidase family protein</fullName>
    </submittedName>
</protein>
<dbReference type="PANTHER" id="PTHR35870">
    <property type="entry name" value="PROTEIN, PUTATIVE (AFU_ORTHOLOGUE AFUA_5G03330)-RELATED"/>
    <property type="match status" value="1"/>
</dbReference>
<dbReference type="EMBL" id="JAWJZI010000015">
    <property type="protein sequence ID" value="MDV5171647.1"/>
    <property type="molecule type" value="Genomic_DNA"/>
</dbReference>
<gene>
    <name evidence="2" type="ORF">R2X38_21855</name>
</gene>
<proteinExistence type="predicted"/>
<dbReference type="PANTHER" id="PTHR35870:SF1">
    <property type="entry name" value="PROTEIN, PUTATIVE (AFU_ORTHOLOGUE AFUA_5G03330)-RELATED"/>
    <property type="match status" value="1"/>
</dbReference>
<organism evidence="2 3">
    <name type="scientific">Photobacterium rosenbergii</name>
    <dbReference type="NCBI Taxonomy" id="294936"/>
    <lineage>
        <taxon>Bacteria</taxon>
        <taxon>Pseudomonadati</taxon>
        <taxon>Pseudomonadota</taxon>
        <taxon>Gammaproteobacteria</taxon>
        <taxon>Vibrionales</taxon>
        <taxon>Vibrionaceae</taxon>
        <taxon>Photobacterium</taxon>
    </lineage>
</organism>
<evidence type="ECO:0000256" key="1">
    <source>
        <dbReference type="ARBA" id="ARBA00023002"/>
    </source>
</evidence>
<evidence type="ECO:0000313" key="2">
    <source>
        <dbReference type="EMBL" id="MDV5171647.1"/>
    </source>
</evidence>
<keyword evidence="1" id="KW-0560">Oxidoreductase</keyword>
<keyword evidence="3" id="KW-1185">Reference proteome</keyword>
<dbReference type="Pfam" id="PF14027">
    <property type="entry name" value="Questin_oxidase"/>
    <property type="match status" value="1"/>
</dbReference>
<dbReference type="InterPro" id="IPR025337">
    <property type="entry name" value="Questin_oxidase-like"/>
</dbReference>
<evidence type="ECO:0000313" key="3">
    <source>
        <dbReference type="Proteomes" id="UP001186452"/>
    </source>
</evidence>
<comment type="caution">
    <text evidence="2">The sequence shown here is derived from an EMBL/GenBank/DDBJ whole genome shotgun (WGS) entry which is preliminary data.</text>
</comment>
<dbReference type="RefSeq" id="WP_317524469.1">
    <property type="nucleotide sequence ID" value="NZ_JAWJZI010000015.1"/>
</dbReference>